<evidence type="ECO:0008006" key="4">
    <source>
        <dbReference type="Google" id="ProtNLM"/>
    </source>
</evidence>
<evidence type="ECO:0000256" key="1">
    <source>
        <dbReference type="SAM" id="SignalP"/>
    </source>
</evidence>
<sequence length="99" mass="10979">MHLAMPNRSHPRRSICLSLPAILLPCLALCWRCYVHPSPGRRLPIYRSDLTRPGARTLTHSARPFSSSPPPLHHHVCPSRPLIFVFPASCHPPAAALPP</sequence>
<dbReference type="AlphaFoldDB" id="A0A9P4MW57"/>
<gene>
    <name evidence="2" type="ORF">CC78DRAFT_51048</name>
</gene>
<evidence type="ECO:0000313" key="3">
    <source>
        <dbReference type="Proteomes" id="UP000800093"/>
    </source>
</evidence>
<name>A0A9P4MW57_9PLEO</name>
<dbReference type="Proteomes" id="UP000800093">
    <property type="component" value="Unassembled WGS sequence"/>
</dbReference>
<keyword evidence="1" id="KW-0732">Signal</keyword>
<feature type="signal peptide" evidence="1">
    <location>
        <begin position="1"/>
        <end position="28"/>
    </location>
</feature>
<proteinExistence type="predicted"/>
<keyword evidence="3" id="KW-1185">Reference proteome</keyword>
<comment type="caution">
    <text evidence="2">The sequence shown here is derived from an EMBL/GenBank/DDBJ whole genome shotgun (WGS) entry which is preliminary data.</text>
</comment>
<evidence type="ECO:0000313" key="2">
    <source>
        <dbReference type="EMBL" id="KAF2259830.1"/>
    </source>
</evidence>
<protein>
    <recommendedName>
        <fullName evidence="4">Secreted protein</fullName>
    </recommendedName>
</protein>
<reference evidence="3" key="1">
    <citation type="journal article" date="2020" name="Stud. Mycol.">
        <title>101 Dothideomycetes genomes: A test case for predicting lifestyles and emergence of pathogens.</title>
        <authorList>
            <person name="Haridas S."/>
            <person name="Albert R."/>
            <person name="Binder M."/>
            <person name="Bloem J."/>
            <person name="LaButti K."/>
            <person name="Salamov A."/>
            <person name="Andreopoulos B."/>
            <person name="Baker S."/>
            <person name="Barry K."/>
            <person name="Bills G."/>
            <person name="Bluhm B."/>
            <person name="Cannon C."/>
            <person name="Castanera R."/>
            <person name="Culley D."/>
            <person name="Daum C."/>
            <person name="Ezra D."/>
            <person name="Gonzalez J."/>
            <person name="Henrissat B."/>
            <person name="Kuo A."/>
            <person name="Liang C."/>
            <person name="Lipzen A."/>
            <person name="Lutzoni F."/>
            <person name="Magnuson J."/>
            <person name="Mondo S."/>
            <person name="Nolan M."/>
            <person name="Ohm R."/>
            <person name="Pangilinan J."/>
            <person name="Park H.-J."/>
            <person name="Ramirez L."/>
            <person name="Alfaro M."/>
            <person name="Sun H."/>
            <person name="Tritt A."/>
            <person name="Yoshinaga Y."/>
            <person name="Zwiers L.-H."/>
            <person name="Turgeon B."/>
            <person name="Goodwin S."/>
            <person name="Spatafora J."/>
            <person name="Crous P."/>
            <person name="Grigoriev I."/>
        </authorList>
    </citation>
    <scope>NUCLEOTIDE SEQUENCE [LARGE SCALE GENOMIC DNA]</scope>
    <source>
        <strain evidence="3">CBS 304.66</strain>
    </source>
</reference>
<feature type="chain" id="PRO_5040198011" description="Secreted protein" evidence="1">
    <location>
        <begin position="29"/>
        <end position="99"/>
    </location>
</feature>
<organism evidence="2 3">
    <name type="scientific">Lojkania enalia</name>
    <dbReference type="NCBI Taxonomy" id="147567"/>
    <lineage>
        <taxon>Eukaryota</taxon>
        <taxon>Fungi</taxon>
        <taxon>Dikarya</taxon>
        <taxon>Ascomycota</taxon>
        <taxon>Pezizomycotina</taxon>
        <taxon>Dothideomycetes</taxon>
        <taxon>Pleosporomycetidae</taxon>
        <taxon>Pleosporales</taxon>
        <taxon>Pleosporales incertae sedis</taxon>
        <taxon>Lojkania</taxon>
    </lineage>
</organism>
<accession>A0A9P4MW57</accession>
<dbReference type="EMBL" id="ML986697">
    <property type="protein sequence ID" value="KAF2259830.1"/>
    <property type="molecule type" value="Genomic_DNA"/>
</dbReference>